<feature type="domain" description="GFO/IDH/MocA-like oxidoreductase" evidence="2">
    <location>
        <begin position="158"/>
        <end position="283"/>
    </location>
</feature>
<dbReference type="SUPFAM" id="SSF51735">
    <property type="entry name" value="NAD(P)-binding Rossmann-fold domains"/>
    <property type="match status" value="1"/>
</dbReference>
<name>A0A1A9I7T2_9BACT</name>
<dbReference type="KEGG" id="nia:A8C56_17825"/>
<proteinExistence type="predicted"/>
<evidence type="ECO:0000313" key="3">
    <source>
        <dbReference type="EMBL" id="ANH82584.1"/>
    </source>
</evidence>
<dbReference type="Gene3D" id="3.40.50.720">
    <property type="entry name" value="NAD(P)-binding Rossmann-like Domain"/>
    <property type="match status" value="1"/>
</dbReference>
<dbReference type="Proteomes" id="UP000077667">
    <property type="component" value="Chromosome"/>
</dbReference>
<evidence type="ECO:0000313" key="4">
    <source>
        <dbReference type="Proteomes" id="UP000077667"/>
    </source>
</evidence>
<evidence type="ECO:0000259" key="2">
    <source>
        <dbReference type="Pfam" id="PF22725"/>
    </source>
</evidence>
<protein>
    <submittedName>
        <fullName evidence="3">Oxidoreductase</fullName>
    </submittedName>
</protein>
<dbReference type="InterPro" id="IPR036291">
    <property type="entry name" value="NAD(P)-bd_dom_sf"/>
</dbReference>
<dbReference type="SUPFAM" id="SSF55347">
    <property type="entry name" value="Glyceraldehyde-3-phosphate dehydrogenase-like, C-terminal domain"/>
    <property type="match status" value="1"/>
</dbReference>
<dbReference type="Pfam" id="PF01408">
    <property type="entry name" value="GFO_IDH_MocA"/>
    <property type="match status" value="1"/>
</dbReference>
<dbReference type="Pfam" id="PF22725">
    <property type="entry name" value="GFO_IDH_MocA_C3"/>
    <property type="match status" value="1"/>
</dbReference>
<keyword evidence="4" id="KW-1185">Reference proteome</keyword>
<dbReference type="PANTHER" id="PTHR43377:SF1">
    <property type="entry name" value="BILIVERDIN REDUCTASE A"/>
    <property type="match status" value="1"/>
</dbReference>
<dbReference type="Gene3D" id="3.30.360.10">
    <property type="entry name" value="Dihydrodipicolinate Reductase, domain 2"/>
    <property type="match status" value="1"/>
</dbReference>
<dbReference type="GO" id="GO:0000166">
    <property type="term" value="F:nucleotide binding"/>
    <property type="evidence" value="ECO:0007669"/>
    <property type="project" value="InterPro"/>
</dbReference>
<dbReference type="STRING" id="1176587.A8C56_17825"/>
<accession>A0A1A9I7T2</accession>
<dbReference type="InterPro" id="IPR055170">
    <property type="entry name" value="GFO_IDH_MocA-like_dom"/>
</dbReference>
<reference evidence="3 4" key="1">
    <citation type="submission" date="2016-05" db="EMBL/GenBank/DDBJ databases">
        <title>Niabella ginsenosidivorans BS26 whole genome sequencing.</title>
        <authorList>
            <person name="Im W.T."/>
            <person name="Siddiqi M.Z."/>
        </authorList>
    </citation>
    <scope>NUCLEOTIDE SEQUENCE [LARGE SCALE GENOMIC DNA]</scope>
    <source>
        <strain evidence="3 4">BS26</strain>
    </source>
</reference>
<sequence>MNPVKTIQRLWLLFLLQIPFALMAQHPVRLAVAGITHGHSDWIYNRKLRGDIEIAGIYETNADRVQEFRKRYQLPENLFYTNLEQLLDKVKPEGVMAFGPVNEHIAVVRACAPRKINVMVEKPLATTYKDAQEIADLAKRYGIKVLTDFETSWYASNQYVRNSYKEGRLGQLRKVMINDGHEGPWAMNRHFVSWLTDPVKNGGGALMDFGCYGANLMTWLMEGQRPLSVTAVTHQNRPDRYPKVEDEATIILQYPEAQCVIQASWSWSFSRKDMEVYGTKGYAIAADPVKIRTRMQGASSEVSQTLEPRSAPFNDPFAVFANVIRGTLKLEPDDVYELPVNVTVVEILDAARTSAKSGKTIYLKPRPALVQAGNVGNN</sequence>
<gene>
    <name evidence="3" type="ORF">A8C56_17825</name>
</gene>
<organism evidence="3 4">
    <name type="scientific">Niabella ginsenosidivorans</name>
    <dbReference type="NCBI Taxonomy" id="1176587"/>
    <lineage>
        <taxon>Bacteria</taxon>
        <taxon>Pseudomonadati</taxon>
        <taxon>Bacteroidota</taxon>
        <taxon>Chitinophagia</taxon>
        <taxon>Chitinophagales</taxon>
        <taxon>Chitinophagaceae</taxon>
        <taxon>Niabella</taxon>
    </lineage>
</organism>
<feature type="domain" description="Gfo/Idh/MocA-like oxidoreductase N-terminal" evidence="1">
    <location>
        <begin position="44"/>
        <end position="146"/>
    </location>
</feature>
<dbReference type="InterPro" id="IPR000683">
    <property type="entry name" value="Gfo/Idh/MocA-like_OxRdtase_N"/>
</dbReference>
<dbReference type="EMBL" id="CP015772">
    <property type="protein sequence ID" value="ANH82584.1"/>
    <property type="molecule type" value="Genomic_DNA"/>
</dbReference>
<dbReference type="AlphaFoldDB" id="A0A1A9I7T2"/>
<dbReference type="InterPro" id="IPR051450">
    <property type="entry name" value="Gfo/Idh/MocA_Oxidoreductases"/>
</dbReference>
<evidence type="ECO:0000259" key="1">
    <source>
        <dbReference type="Pfam" id="PF01408"/>
    </source>
</evidence>
<dbReference type="PANTHER" id="PTHR43377">
    <property type="entry name" value="BILIVERDIN REDUCTASE A"/>
    <property type="match status" value="1"/>
</dbReference>